<dbReference type="InterPro" id="IPR040840">
    <property type="entry name" value="TcA_TcB_BD"/>
</dbReference>
<dbReference type="Pfam" id="PF18413">
    <property type="entry name" value="Neuraminidase"/>
    <property type="match status" value="1"/>
</dbReference>
<evidence type="ECO:0008006" key="6">
    <source>
        <dbReference type="Google" id="ProtNLM"/>
    </source>
</evidence>
<dbReference type="InterPro" id="IPR041079">
    <property type="entry name" value="Neuraminidase-like"/>
</dbReference>
<dbReference type="InterPro" id="IPR046839">
    <property type="entry name" value="ABC_toxin_N"/>
</dbReference>
<evidence type="ECO:0000259" key="1">
    <source>
        <dbReference type="Pfam" id="PF18276"/>
    </source>
</evidence>
<evidence type="ECO:0000259" key="2">
    <source>
        <dbReference type="Pfam" id="PF18413"/>
    </source>
</evidence>
<dbReference type="RefSeq" id="WP_150774448.1">
    <property type="nucleotide sequence ID" value="NZ_CABVGZ010000010.1"/>
</dbReference>
<feature type="domain" description="ABC toxin N-terminal" evidence="3">
    <location>
        <begin position="9"/>
        <end position="132"/>
    </location>
</feature>
<evidence type="ECO:0000259" key="3">
    <source>
        <dbReference type="Pfam" id="PF20220"/>
    </source>
</evidence>
<dbReference type="Proteomes" id="UP000326241">
    <property type="component" value="Unassembled WGS sequence"/>
</dbReference>
<proteinExistence type="predicted"/>
<dbReference type="EMBL" id="CABVGZ010000010">
    <property type="protein sequence ID" value="VVM63288.1"/>
    <property type="molecule type" value="Genomic_DNA"/>
</dbReference>
<gene>
    <name evidence="4" type="ORF">PS624_01417</name>
</gene>
<evidence type="ECO:0000313" key="4">
    <source>
        <dbReference type="EMBL" id="VVM63288.1"/>
    </source>
</evidence>
<dbReference type="Pfam" id="PF18276">
    <property type="entry name" value="TcA_TcB_BD"/>
    <property type="match status" value="1"/>
</dbReference>
<feature type="domain" description="Tc toxin complex TcA C-terminal TcB-binding" evidence="1">
    <location>
        <begin position="1026"/>
        <end position="1330"/>
    </location>
</feature>
<feature type="domain" description="Neuraminidase-like" evidence="2">
    <location>
        <begin position="162"/>
        <end position="283"/>
    </location>
</feature>
<reference evidence="4 5" key="1">
    <citation type="submission" date="2019-09" db="EMBL/GenBank/DDBJ databases">
        <authorList>
            <person name="Chandra G."/>
            <person name="Truman W A."/>
        </authorList>
    </citation>
    <scope>NUCLEOTIDE SEQUENCE [LARGE SCALE GENOMIC DNA]</scope>
    <source>
        <strain evidence="4">PS624</strain>
    </source>
</reference>
<sequence length="1364" mass="152697">MDLNTSGGLLEKRRSALLDYCIGKISRQKYPFLRTPEDLFELLRMDPLDTYARQNSWVAEAISCVQQYINAVHRKLEPGFIDYNVPAEHLAQWDLYSNYPDWAAVQLISLYPENYITPFVRQRKTSLFRNLENDLNQTRLSVDSVQAAMRGYLQAFEQTCDLDVLSCYMDGDTPERADYYFIGRQRVQPCQYFWRRAQIELTPTCTAVNPAAWSEWQAVDVQPANRVVDIRPVFWNGRLCLVWAEWREPVASKNEDESIDGKLDINLAFMTQNGQWSAPLIVHSSAYPTVTGGASFSLTAMVATVRTDSVEPKGTLGILFEGLYGPHKVSARTVHDVLMRPVTYDDGAWLDKAWEKRFKTNETVQHRLPSQVGIVSEVEKGGTLAAFLGLRVTARREGDGPDGRDVLVVQGFCMPTGQSGTATTSIALKLLNRTIADPDDVSADRPMAGNWCVDALEEFSRAKGSWMDSANFSLDAGAYGVKHFKLNVAELLDFIPPTLVKNTVDAAQFLSFNQSSLELKYTRLNSLFGPELVCRATISGDAVLHWENQFMREPPPTGFKFDEPNGAFDGANGLYFWEIFFHLAHLVAIRLRDEERYLEAQQWLHHIFDPQAIKEEAPLPDKPRYWRCRPLGMDQGNAGCEALAPADPDAIGYSKPVHFKMLMFTEYVKNLMAWGDWYYRQLTRDSLVAAKLCYVQAGFLMGKAPNTRAVSHWQTDTVGNLLLQCGTRPALEKFEQTFNFSLADVPSGSDTAPMLGLLACAPFKIPVNQSLLDLFAAPQQRIYNLRNNLTLDGKPLDIPLFSPATDPNQLLRDLAAVGAAGPRPLGGRLVVNAFRWRVIFEVVLRHVQALQDCGSQVLSLLERRDRAEQEELQQNHLVELGSYAQTVQEQSIAQLEAGVTALEQSRTVAQQRADAYAQRYNENVSAVEYQVMASLDQSKVLALTAKVIKPVGAVLASLPNVFGLANGGHRVEKVTDAVCFGLEVASSLLQIDADNQSTTEGYRRRRNEWGLQRDQALAEVGAINAQIEAQRHAVEAARSNLAQTLRANGQALAVYNFLQKRATNAELYGWMIGQLKALHYQAYDAVLSLCFSAQASLSAETGDYETQWPLQQFWLDQRHGLTAGEHLRAHLLRMEREYLQRNERRLELVKTVSLRQLFDDEIDPQPGMDSWTDALTDLQTNGSLEFRLTQLLFDRDHPGHYCRQISAVEIDLPVLSGPYEDVRASLVQLGSMTATKATSQSVKYLHDVEGGGAPVEVQFNLRSGQQIVLSKGIADNGLTAMKPDEGLLNPFENTGAVSSWRLNFPWAGQDSQAAMLRSLSDVVVRVYYMAKPGDPAFGRHVEDLVTTVRRAGAKRQRQGASRHE</sequence>
<dbReference type="Pfam" id="PF20220">
    <property type="entry name" value="ABC_toxin_N"/>
    <property type="match status" value="1"/>
</dbReference>
<evidence type="ECO:0000313" key="5">
    <source>
        <dbReference type="Proteomes" id="UP000326241"/>
    </source>
</evidence>
<protein>
    <recommendedName>
        <fullName evidence="6">Insecticidal toxin complex protein TcaB2</fullName>
    </recommendedName>
</protein>
<name>A0A5E6RGM9_PSEFL</name>
<accession>A0A5E6RGM9</accession>
<organism evidence="4 5">
    <name type="scientific">Pseudomonas fluorescens</name>
    <dbReference type="NCBI Taxonomy" id="294"/>
    <lineage>
        <taxon>Bacteria</taxon>
        <taxon>Pseudomonadati</taxon>
        <taxon>Pseudomonadota</taxon>
        <taxon>Gammaproteobacteria</taxon>
        <taxon>Pseudomonadales</taxon>
        <taxon>Pseudomonadaceae</taxon>
        <taxon>Pseudomonas</taxon>
    </lineage>
</organism>